<proteinExistence type="predicted"/>
<dbReference type="EMBL" id="JBHUDC010000005">
    <property type="protein sequence ID" value="MFD1513997.1"/>
    <property type="molecule type" value="Genomic_DNA"/>
</dbReference>
<sequence length="133" mass="15013">MKSDSPPAIAIDDVELYRGYPQRFDVTLFDVAQFRLWVESRGGDASTSGLQWRLVSVAPVYPTSLQVEPPLYRWRAGRRHDRVDVTVELRSAGDVALGTRTVVVESWHTLDGDPDERVAATVTLVDQPGWMEW</sequence>
<organism evidence="1 2">
    <name type="scientific">Halomarina rubra</name>
    <dbReference type="NCBI Taxonomy" id="2071873"/>
    <lineage>
        <taxon>Archaea</taxon>
        <taxon>Methanobacteriati</taxon>
        <taxon>Methanobacteriota</taxon>
        <taxon>Stenosarchaea group</taxon>
        <taxon>Halobacteria</taxon>
        <taxon>Halobacteriales</taxon>
        <taxon>Natronomonadaceae</taxon>
        <taxon>Halomarina</taxon>
    </lineage>
</organism>
<keyword evidence="2" id="KW-1185">Reference proteome</keyword>
<dbReference type="Proteomes" id="UP001597187">
    <property type="component" value="Unassembled WGS sequence"/>
</dbReference>
<evidence type="ECO:0000313" key="1">
    <source>
        <dbReference type="EMBL" id="MFD1513997.1"/>
    </source>
</evidence>
<comment type="caution">
    <text evidence="1">The sequence shown here is derived from an EMBL/GenBank/DDBJ whole genome shotgun (WGS) entry which is preliminary data.</text>
</comment>
<reference evidence="1 2" key="1">
    <citation type="journal article" date="2019" name="Int. J. Syst. Evol. Microbiol.">
        <title>The Global Catalogue of Microorganisms (GCM) 10K type strain sequencing project: providing services to taxonomists for standard genome sequencing and annotation.</title>
        <authorList>
            <consortium name="The Broad Institute Genomics Platform"/>
            <consortium name="The Broad Institute Genome Sequencing Center for Infectious Disease"/>
            <person name="Wu L."/>
            <person name="Ma J."/>
        </authorList>
    </citation>
    <scope>NUCLEOTIDE SEQUENCE [LARGE SCALE GENOMIC DNA]</scope>
    <source>
        <strain evidence="1 2">CGMCC 1.12563</strain>
    </source>
</reference>
<protein>
    <submittedName>
        <fullName evidence="1">Uncharacterized protein</fullName>
    </submittedName>
</protein>
<dbReference type="RefSeq" id="WP_250873953.1">
    <property type="nucleotide sequence ID" value="NZ_JALXFV010000005.1"/>
</dbReference>
<dbReference type="AlphaFoldDB" id="A0ABD6AW68"/>
<accession>A0ABD6AW68</accession>
<evidence type="ECO:0000313" key="2">
    <source>
        <dbReference type="Proteomes" id="UP001597187"/>
    </source>
</evidence>
<gene>
    <name evidence="1" type="ORF">ACFSBT_11975</name>
</gene>
<name>A0ABD6AW68_9EURY</name>